<dbReference type="Proteomes" id="UP000825933">
    <property type="component" value="Unassembled WGS sequence"/>
</dbReference>
<evidence type="ECO:0008006" key="3">
    <source>
        <dbReference type="Google" id="ProtNLM"/>
    </source>
</evidence>
<accession>A0A8T5UPM2</accession>
<dbReference type="GO" id="GO:0005886">
    <property type="term" value="C:plasma membrane"/>
    <property type="evidence" value="ECO:0007669"/>
    <property type="project" value="InterPro"/>
</dbReference>
<dbReference type="EMBL" id="JAIOUQ010000007">
    <property type="protein sequence ID" value="MBZ2165604.1"/>
    <property type="molecule type" value="Genomic_DNA"/>
</dbReference>
<name>A0A8T5UPM2_9EURY</name>
<protein>
    <recommendedName>
        <fullName evidence="3">APCDD1 domain-containing protein</fullName>
    </recommendedName>
</protein>
<gene>
    <name evidence="1" type="ORF">K8N75_06075</name>
</gene>
<dbReference type="GO" id="GO:0017147">
    <property type="term" value="F:Wnt-protein binding"/>
    <property type="evidence" value="ECO:0007669"/>
    <property type="project" value="InterPro"/>
</dbReference>
<dbReference type="PANTHER" id="PTHR31021">
    <property type="entry name" value="ADENOMATOSIS POLYPOSIS COLI DOWN-REGULATED 1"/>
    <property type="match status" value="1"/>
</dbReference>
<keyword evidence="2" id="KW-1185">Reference proteome</keyword>
<evidence type="ECO:0000313" key="1">
    <source>
        <dbReference type="EMBL" id="MBZ2165604.1"/>
    </source>
</evidence>
<evidence type="ECO:0000313" key="2">
    <source>
        <dbReference type="Proteomes" id="UP000825933"/>
    </source>
</evidence>
<reference evidence="2" key="1">
    <citation type="journal article" date="2022" name="Microbiol. Resour. Announc.">
        <title>Draft Genome Sequence of a Methanogenic Archaeon from West Spitsbergen Permafrost.</title>
        <authorList>
            <person name="Trubitsyn V."/>
            <person name="Rivkina E."/>
            <person name="Shcherbakova V."/>
        </authorList>
    </citation>
    <scope>NUCLEOTIDE SEQUENCE [LARGE SCALE GENOMIC DNA]</scope>
    <source>
        <strain evidence="2">VT</strain>
    </source>
</reference>
<sequence length="194" mass="22277">MLKRKDLKGKWHSPIIETIENPDGSVMYIEREAIFIDDNWDIFIRSFLDEEGKVPFFTIHAKGNYTLGDESPDLEGAVHVDFNNRARYVTAHMQSLVDMLNETSPFDGEWMIDLEQDVSSKGCVLVPSVETCPVEYDVIKIQGNEIYFGDFTEEQKEDIKKLAHGDMNPSERSVGICSTENRPRQLIKYPLVKE</sequence>
<dbReference type="AlphaFoldDB" id="A0A8T5UPM2"/>
<comment type="caution">
    <text evidence="1">The sequence shown here is derived from an EMBL/GenBank/DDBJ whole genome shotgun (WGS) entry which is preliminary data.</text>
</comment>
<dbReference type="PANTHER" id="PTHR31021:SF1">
    <property type="entry name" value="CHROMOSOME UNDETERMINED SCAFFOLD_56, WHOLE GENOME SHOTGUN SEQUENCE"/>
    <property type="match status" value="1"/>
</dbReference>
<dbReference type="GO" id="GO:0030178">
    <property type="term" value="P:negative regulation of Wnt signaling pathway"/>
    <property type="evidence" value="ECO:0007669"/>
    <property type="project" value="InterPro"/>
</dbReference>
<proteinExistence type="predicted"/>
<dbReference type="RefSeq" id="WP_223791211.1">
    <property type="nucleotide sequence ID" value="NZ_JAIOUQ010000007.1"/>
</dbReference>
<dbReference type="InterPro" id="IPR042425">
    <property type="entry name" value="APCDD1"/>
</dbReference>
<organism evidence="1 2">
    <name type="scientific">Methanobacterium spitsbergense</name>
    <dbReference type="NCBI Taxonomy" id="2874285"/>
    <lineage>
        <taxon>Archaea</taxon>
        <taxon>Methanobacteriati</taxon>
        <taxon>Methanobacteriota</taxon>
        <taxon>Methanomada group</taxon>
        <taxon>Methanobacteria</taxon>
        <taxon>Methanobacteriales</taxon>
        <taxon>Methanobacteriaceae</taxon>
        <taxon>Methanobacterium</taxon>
    </lineage>
</organism>